<sequence>MSLGLTPIGFAAGDANLSRYVGNNPTNITRTFELFLVIYY</sequence>
<evidence type="ECO:0000313" key="1">
    <source>
        <dbReference type="EMBL" id="VEP15832.1"/>
    </source>
</evidence>
<reference evidence="1 2" key="1">
    <citation type="submission" date="2019-01" db="EMBL/GenBank/DDBJ databases">
        <authorList>
            <person name="Brito A."/>
        </authorList>
    </citation>
    <scope>NUCLEOTIDE SEQUENCE [LARGE SCALE GENOMIC DNA]</scope>
    <source>
        <strain evidence="1">1</strain>
    </source>
</reference>
<evidence type="ECO:0000313" key="2">
    <source>
        <dbReference type="Proteomes" id="UP000320055"/>
    </source>
</evidence>
<dbReference type="Proteomes" id="UP000320055">
    <property type="component" value="Unassembled WGS sequence"/>
</dbReference>
<protein>
    <submittedName>
        <fullName evidence="1">Uncharacterized protein</fullName>
    </submittedName>
</protein>
<keyword evidence="2" id="KW-1185">Reference proteome</keyword>
<gene>
    <name evidence="1" type="ORF">H1P_3760005</name>
</gene>
<dbReference type="EMBL" id="CAACVJ010000308">
    <property type="protein sequence ID" value="VEP15832.1"/>
    <property type="molecule type" value="Genomic_DNA"/>
</dbReference>
<proteinExistence type="predicted"/>
<name>A0A563VWK0_9CYAN</name>
<accession>A0A563VWK0</accession>
<organism evidence="1 2">
    <name type="scientific">Hyella patelloides LEGE 07179</name>
    <dbReference type="NCBI Taxonomy" id="945734"/>
    <lineage>
        <taxon>Bacteria</taxon>
        <taxon>Bacillati</taxon>
        <taxon>Cyanobacteriota</taxon>
        <taxon>Cyanophyceae</taxon>
        <taxon>Pleurocapsales</taxon>
        <taxon>Hyellaceae</taxon>
        <taxon>Hyella</taxon>
    </lineage>
</organism>
<dbReference type="AlphaFoldDB" id="A0A563VWK0"/>